<sequence>QYLQGGNCPITLSKTRPTIPVHSIIPKRRIPSPLPRPPPIRYNQKNFLLLNILETPSEVPY</sequence>
<gene>
    <name evidence="1" type="ORF">NPIL_438401</name>
</gene>
<organism evidence="1 2">
    <name type="scientific">Nephila pilipes</name>
    <name type="common">Giant wood spider</name>
    <name type="synonym">Nephila maculata</name>
    <dbReference type="NCBI Taxonomy" id="299642"/>
    <lineage>
        <taxon>Eukaryota</taxon>
        <taxon>Metazoa</taxon>
        <taxon>Ecdysozoa</taxon>
        <taxon>Arthropoda</taxon>
        <taxon>Chelicerata</taxon>
        <taxon>Arachnida</taxon>
        <taxon>Araneae</taxon>
        <taxon>Araneomorphae</taxon>
        <taxon>Entelegynae</taxon>
        <taxon>Araneoidea</taxon>
        <taxon>Nephilidae</taxon>
        <taxon>Nephila</taxon>
    </lineage>
</organism>
<dbReference type="AlphaFoldDB" id="A0A8X6I6C7"/>
<evidence type="ECO:0000313" key="2">
    <source>
        <dbReference type="Proteomes" id="UP000887013"/>
    </source>
</evidence>
<dbReference type="Proteomes" id="UP000887013">
    <property type="component" value="Unassembled WGS sequence"/>
</dbReference>
<dbReference type="EMBL" id="BMAW01041616">
    <property type="protein sequence ID" value="GFS29841.1"/>
    <property type="molecule type" value="Genomic_DNA"/>
</dbReference>
<feature type="non-terminal residue" evidence="1">
    <location>
        <position position="1"/>
    </location>
</feature>
<name>A0A8X6I6C7_NEPPI</name>
<evidence type="ECO:0000313" key="1">
    <source>
        <dbReference type="EMBL" id="GFS29841.1"/>
    </source>
</evidence>
<reference evidence="1" key="1">
    <citation type="submission" date="2020-08" db="EMBL/GenBank/DDBJ databases">
        <title>Multicomponent nature underlies the extraordinary mechanical properties of spider dragline silk.</title>
        <authorList>
            <person name="Kono N."/>
            <person name="Nakamura H."/>
            <person name="Mori M."/>
            <person name="Yoshida Y."/>
            <person name="Ohtoshi R."/>
            <person name="Malay A.D."/>
            <person name="Moran D.A.P."/>
            <person name="Tomita M."/>
            <person name="Numata K."/>
            <person name="Arakawa K."/>
        </authorList>
    </citation>
    <scope>NUCLEOTIDE SEQUENCE</scope>
</reference>
<proteinExistence type="predicted"/>
<comment type="caution">
    <text evidence="1">The sequence shown here is derived from an EMBL/GenBank/DDBJ whole genome shotgun (WGS) entry which is preliminary data.</text>
</comment>
<protein>
    <submittedName>
        <fullName evidence="1">Uncharacterized protein</fullName>
    </submittedName>
</protein>
<keyword evidence="2" id="KW-1185">Reference proteome</keyword>
<accession>A0A8X6I6C7</accession>